<dbReference type="AlphaFoldDB" id="A0AAJ0B3E4"/>
<accession>A0AAJ0B3E4</accession>
<keyword evidence="1" id="KW-0732">Signal</keyword>
<feature type="signal peptide" evidence="1">
    <location>
        <begin position="1"/>
        <end position="18"/>
    </location>
</feature>
<gene>
    <name evidence="2" type="ORF">QBC47DRAFT_407730</name>
</gene>
<name>A0AAJ0B3E4_9PEZI</name>
<reference evidence="2" key="1">
    <citation type="submission" date="2023-06" db="EMBL/GenBank/DDBJ databases">
        <title>Genome-scale phylogeny and comparative genomics of the fungal order Sordariales.</title>
        <authorList>
            <consortium name="Lawrence Berkeley National Laboratory"/>
            <person name="Hensen N."/>
            <person name="Bonometti L."/>
            <person name="Westerberg I."/>
            <person name="Brannstrom I.O."/>
            <person name="Guillou S."/>
            <person name="Cros-Aarteil S."/>
            <person name="Calhoun S."/>
            <person name="Haridas S."/>
            <person name="Kuo A."/>
            <person name="Mondo S."/>
            <person name="Pangilinan J."/>
            <person name="Riley R."/>
            <person name="Labutti K."/>
            <person name="Andreopoulos B."/>
            <person name="Lipzen A."/>
            <person name="Chen C."/>
            <person name="Yanf M."/>
            <person name="Daum C."/>
            <person name="Ng V."/>
            <person name="Clum A."/>
            <person name="Steindorff A."/>
            <person name="Ohm R."/>
            <person name="Martin F."/>
            <person name="Silar P."/>
            <person name="Natvig D."/>
            <person name="Lalanne C."/>
            <person name="Gautier V."/>
            <person name="Ament-Velasquez S.L."/>
            <person name="Kruys A."/>
            <person name="Hutchinson M.I."/>
            <person name="Powell A.J."/>
            <person name="Barry K."/>
            <person name="Miller A.N."/>
            <person name="Grigoriev I.V."/>
            <person name="Debuchy R."/>
            <person name="Gladieux P."/>
            <person name="Thoren M.H."/>
            <person name="Johannesson H."/>
        </authorList>
    </citation>
    <scope>NUCLEOTIDE SEQUENCE</scope>
    <source>
        <strain evidence="2">PSN4</strain>
    </source>
</reference>
<dbReference type="Proteomes" id="UP001239445">
    <property type="component" value="Unassembled WGS sequence"/>
</dbReference>
<organism evidence="2 3">
    <name type="scientific">Echria macrotheca</name>
    <dbReference type="NCBI Taxonomy" id="438768"/>
    <lineage>
        <taxon>Eukaryota</taxon>
        <taxon>Fungi</taxon>
        <taxon>Dikarya</taxon>
        <taxon>Ascomycota</taxon>
        <taxon>Pezizomycotina</taxon>
        <taxon>Sordariomycetes</taxon>
        <taxon>Sordariomycetidae</taxon>
        <taxon>Sordariales</taxon>
        <taxon>Schizotheciaceae</taxon>
        <taxon>Echria</taxon>
    </lineage>
</organism>
<feature type="chain" id="PRO_5042578414" evidence="1">
    <location>
        <begin position="19"/>
        <end position="173"/>
    </location>
</feature>
<evidence type="ECO:0000313" key="2">
    <source>
        <dbReference type="EMBL" id="KAK1749658.1"/>
    </source>
</evidence>
<comment type="caution">
    <text evidence="2">The sequence shown here is derived from an EMBL/GenBank/DDBJ whole genome shotgun (WGS) entry which is preliminary data.</text>
</comment>
<keyword evidence="3" id="KW-1185">Reference proteome</keyword>
<evidence type="ECO:0000313" key="3">
    <source>
        <dbReference type="Proteomes" id="UP001239445"/>
    </source>
</evidence>
<protein>
    <submittedName>
        <fullName evidence="2">Uncharacterized protein</fullName>
    </submittedName>
</protein>
<proteinExistence type="predicted"/>
<sequence>MQLSNLFGLLPLATAVSGAVLPRDAPPGIYRITVINGTESAPVKIGDLYYGPEISGSIAARGLDKRDSTGATGRSFPNHDDYNSCTNTWRNLLQGGGKFEGKTKYVVRSGVAELVGCNYNDFQFAPPTPTVDQFNGIMDNVAGSWNTGWVHSDPYDWTFWRDITGSVNYCSNL</sequence>
<dbReference type="EMBL" id="MU839853">
    <property type="protein sequence ID" value="KAK1749658.1"/>
    <property type="molecule type" value="Genomic_DNA"/>
</dbReference>
<evidence type="ECO:0000256" key="1">
    <source>
        <dbReference type="SAM" id="SignalP"/>
    </source>
</evidence>